<keyword evidence="8" id="KW-0234">DNA repair</keyword>
<evidence type="ECO:0000256" key="2">
    <source>
        <dbReference type="ARBA" id="ARBA00004496"/>
    </source>
</evidence>
<dbReference type="GO" id="GO:0005737">
    <property type="term" value="C:cytoplasm"/>
    <property type="evidence" value="ECO:0007669"/>
    <property type="project" value="UniProtKB-SubCell"/>
</dbReference>
<dbReference type="PANTHER" id="PTHR32121:SF0">
    <property type="entry name" value="PCNA-INTERACTING PARTNER"/>
    <property type="match status" value="1"/>
</dbReference>
<evidence type="ECO:0000313" key="14">
    <source>
        <dbReference type="Proteomes" id="UP000694382"/>
    </source>
</evidence>
<keyword evidence="9" id="KW-0539">Nucleus</keyword>
<dbReference type="InterPro" id="IPR038932">
    <property type="entry name" value="PARPBP"/>
</dbReference>
<dbReference type="GO" id="GO:0006281">
    <property type="term" value="P:DNA repair"/>
    <property type="evidence" value="ECO:0007669"/>
    <property type="project" value="UniProtKB-KW"/>
</dbReference>
<evidence type="ECO:0000256" key="7">
    <source>
        <dbReference type="ARBA" id="ARBA00023125"/>
    </source>
</evidence>
<dbReference type="Proteomes" id="UP000694382">
    <property type="component" value="Chromosome 1A"/>
</dbReference>
<organism evidence="13 14">
    <name type="scientific">Geospiza parvula</name>
    <name type="common">Small tree-finch</name>
    <name type="synonym">Camarhynchus parvulus</name>
    <dbReference type="NCBI Taxonomy" id="87175"/>
    <lineage>
        <taxon>Eukaryota</taxon>
        <taxon>Metazoa</taxon>
        <taxon>Chordata</taxon>
        <taxon>Craniata</taxon>
        <taxon>Vertebrata</taxon>
        <taxon>Euteleostomi</taxon>
        <taxon>Archelosauria</taxon>
        <taxon>Archosauria</taxon>
        <taxon>Dinosauria</taxon>
        <taxon>Saurischia</taxon>
        <taxon>Theropoda</taxon>
        <taxon>Coelurosauria</taxon>
        <taxon>Aves</taxon>
        <taxon>Neognathae</taxon>
        <taxon>Neoaves</taxon>
        <taxon>Telluraves</taxon>
        <taxon>Australaves</taxon>
        <taxon>Passeriformes</taxon>
        <taxon>Thraupidae</taxon>
        <taxon>Camarhynchus</taxon>
    </lineage>
</organism>
<dbReference type="GO" id="GO:0003677">
    <property type="term" value="F:DNA binding"/>
    <property type="evidence" value="ECO:0007669"/>
    <property type="project" value="UniProtKB-KW"/>
</dbReference>
<comment type="subcellular location">
    <subcellularLocation>
        <location evidence="2">Cytoplasm</location>
    </subcellularLocation>
    <subcellularLocation>
        <location evidence="1">Nucleus</location>
    </subcellularLocation>
</comment>
<reference evidence="13" key="3">
    <citation type="submission" date="2025-09" db="UniProtKB">
        <authorList>
            <consortium name="Ensembl"/>
        </authorList>
    </citation>
    <scope>IDENTIFICATION</scope>
</reference>
<evidence type="ECO:0000256" key="4">
    <source>
        <dbReference type="ARBA" id="ARBA00014320"/>
    </source>
</evidence>
<protein>
    <recommendedName>
        <fullName evidence="4">PCNA-interacting partner</fullName>
    </recommendedName>
    <alternativeName>
        <fullName evidence="10">PARP-1 binding protein</fullName>
    </alternativeName>
    <alternativeName>
        <fullName evidence="11">PARP1-binding protein</fullName>
    </alternativeName>
</protein>
<dbReference type="Ensembl" id="ENSCPVT00000008045.2">
    <property type="protein sequence ID" value="ENSCPVP00000007753.1"/>
    <property type="gene ID" value="ENSCPVG00000005632.2"/>
</dbReference>
<dbReference type="GO" id="GO:0005634">
    <property type="term" value="C:nucleus"/>
    <property type="evidence" value="ECO:0007669"/>
    <property type="project" value="UniProtKB-SubCell"/>
</dbReference>
<dbReference type="GO" id="GO:0000785">
    <property type="term" value="C:chromatin"/>
    <property type="evidence" value="ECO:0007669"/>
    <property type="project" value="TreeGrafter"/>
</dbReference>
<name>A0A8C3MKH6_GEOPR</name>
<evidence type="ECO:0000256" key="11">
    <source>
        <dbReference type="ARBA" id="ARBA00032731"/>
    </source>
</evidence>
<feature type="region of interest" description="Disordered" evidence="12">
    <location>
        <begin position="620"/>
        <end position="661"/>
    </location>
</feature>
<keyword evidence="6" id="KW-0227">DNA damage</keyword>
<reference evidence="13" key="2">
    <citation type="submission" date="2025-08" db="UniProtKB">
        <authorList>
            <consortium name="Ensembl"/>
        </authorList>
    </citation>
    <scope>IDENTIFICATION</scope>
</reference>
<feature type="compositionally biased region" description="Polar residues" evidence="12">
    <location>
        <begin position="37"/>
        <end position="46"/>
    </location>
</feature>
<evidence type="ECO:0000256" key="5">
    <source>
        <dbReference type="ARBA" id="ARBA00022490"/>
    </source>
</evidence>
<dbReference type="Gene3D" id="1.10.486.10">
    <property type="entry name" value="PCRA, domain 4"/>
    <property type="match status" value="1"/>
</dbReference>
<proteinExistence type="inferred from homology"/>
<dbReference type="PANTHER" id="PTHR32121">
    <property type="entry name" value="PCNA-INTERACTING PARTNER"/>
    <property type="match status" value="1"/>
</dbReference>
<accession>A0A8C3MKH6</accession>
<dbReference type="InterPro" id="IPR027417">
    <property type="entry name" value="P-loop_NTPase"/>
</dbReference>
<evidence type="ECO:0000256" key="3">
    <source>
        <dbReference type="ARBA" id="ARBA00009135"/>
    </source>
</evidence>
<feature type="region of interest" description="Disordered" evidence="12">
    <location>
        <begin position="592"/>
        <end position="611"/>
    </location>
</feature>
<keyword evidence="14" id="KW-1185">Reference proteome</keyword>
<evidence type="ECO:0000256" key="6">
    <source>
        <dbReference type="ARBA" id="ARBA00022763"/>
    </source>
</evidence>
<evidence type="ECO:0000256" key="10">
    <source>
        <dbReference type="ARBA" id="ARBA00031632"/>
    </source>
</evidence>
<dbReference type="SUPFAM" id="SSF52540">
    <property type="entry name" value="P-loop containing nucleoside triphosphate hydrolases"/>
    <property type="match status" value="1"/>
</dbReference>
<evidence type="ECO:0000256" key="12">
    <source>
        <dbReference type="SAM" id="MobiDB-lite"/>
    </source>
</evidence>
<comment type="similarity">
    <text evidence="3">Belongs to the PARI family.</text>
</comment>
<feature type="region of interest" description="Disordered" evidence="12">
    <location>
        <begin position="15"/>
        <end position="147"/>
    </location>
</feature>
<feature type="compositionally biased region" description="Basic residues" evidence="12">
    <location>
        <begin position="58"/>
        <end position="68"/>
    </location>
</feature>
<dbReference type="GO" id="GO:2000042">
    <property type="term" value="P:negative regulation of double-strand break repair via homologous recombination"/>
    <property type="evidence" value="ECO:0007669"/>
    <property type="project" value="InterPro"/>
</dbReference>
<reference evidence="13" key="1">
    <citation type="submission" date="2020-02" db="EMBL/GenBank/DDBJ databases">
        <authorList>
            <person name="Enbody D E."/>
            <person name="Pettersson E M."/>
        </authorList>
    </citation>
    <scope>NUCLEOTIDE SEQUENCE [LARGE SCALE GENOMIC DNA]</scope>
</reference>
<evidence type="ECO:0000313" key="13">
    <source>
        <dbReference type="Ensembl" id="ENSCPVP00000007753.1"/>
    </source>
</evidence>
<sequence>MRILCLPTPSFSFRGPATAPQTGCPSSPGLGAPQPRFTRTSASLASRTAPRFPSSARPGRRQRQRRGCFRGSGPAPIGPRGGFERGRRALARPGHSGSGSARHGAEGSGLRARPRSGHRTQGTAALPLRHRSQGTVAGPGAAQPDRSAAMHHGDFTVSLSDVLESWNYLLHDKLGLYENMKEPENYADVKKAYHAFLARSNMLDLIDIYQKCCSLGLLSEDESIYPVQMLEFISGVMNAQENNGSVLSTPTRINRQGQEHVKVAVLAKKSVCSYLSLLVNSKDDLALAHILNVPDRGLGREAFTNLKHASQERKMSIFLMATSFIRTIELGGRDSASSLYDPLRAHVKGLSNFVNFIDKLQEIVGEILNTRIAGGRILSTVKMHLIKGRSNGDPFCQAVEEAVQDLDLKIKNIIDSQQETSTASTTGVSPARPKLHSINHGTAYCGRDTVKVLLVLLDEEAVSPPTQNKADLLCDNESLNLCGITSVLTLFRSPARSSGSSPKPLRQRILKSMDAKVIKMKQSSIKSQFACTYKNDLSEMSGQHSHAIPTCKHPVPKQHLKDGKPTEGPNSCLDVPGLGTISESVHQTRSYTEMGKLSCQPRNKNSENEQMDLNNDKIICDKESEPSLQKNTKRLKTSSSSKKELDSKIGGKRKQTKTASKNKLIAGQAKLTRFFQL</sequence>
<evidence type="ECO:0000256" key="1">
    <source>
        <dbReference type="ARBA" id="ARBA00004123"/>
    </source>
</evidence>
<evidence type="ECO:0000256" key="9">
    <source>
        <dbReference type="ARBA" id="ARBA00023242"/>
    </source>
</evidence>
<keyword evidence="5" id="KW-0963">Cytoplasm</keyword>
<keyword evidence="7" id="KW-0238">DNA-binding</keyword>
<dbReference type="FunFam" id="1.10.486.10:FF:000004">
    <property type="entry name" value="PCNA-interacting partner isoform X3"/>
    <property type="match status" value="1"/>
</dbReference>
<evidence type="ECO:0000256" key="8">
    <source>
        <dbReference type="ARBA" id="ARBA00023204"/>
    </source>
</evidence>
<dbReference type="AlphaFoldDB" id="A0A8C3MKH6"/>